<reference evidence="4 5" key="2">
    <citation type="submission" date="2024-07" db="EMBL/GenBank/DDBJ databases">
        <authorList>
            <person name="Akdeniz Z."/>
        </authorList>
    </citation>
    <scope>NUCLEOTIDE SEQUENCE [LARGE SCALE GENOMIC DNA]</scope>
</reference>
<reference evidence="3" key="1">
    <citation type="submission" date="2023-06" db="EMBL/GenBank/DDBJ databases">
        <authorList>
            <person name="Kurt Z."/>
        </authorList>
    </citation>
    <scope>NUCLEOTIDE SEQUENCE</scope>
</reference>
<keyword evidence="5" id="KW-1185">Reference proteome</keyword>
<dbReference type="SUPFAM" id="SSF52075">
    <property type="entry name" value="Outer arm dynein light chain 1"/>
    <property type="match status" value="1"/>
</dbReference>
<name>A0AA86UMY4_9EUKA</name>
<dbReference type="PANTHER" id="PTHR18849:SF0">
    <property type="entry name" value="CILIA- AND FLAGELLA-ASSOCIATED PROTEIN 410-RELATED"/>
    <property type="match status" value="1"/>
</dbReference>
<dbReference type="Gene3D" id="3.80.10.10">
    <property type="entry name" value="Ribonuclease Inhibitor"/>
    <property type="match status" value="1"/>
</dbReference>
<organism evidence="3">
    <name type="scientific">Hexamita inflata</name>
    <dbReference type="NCBI Taxonomy" id="28002"/>
    <lineage>
        <taxon>Eukaryota</taxon>
        <taxon>Metamonada</taxon>
        <taxon>Diplomonadida</taxon>
        <taxon>Hexamitidae</taxon>
        <taxon>Hexamitinae</taxon>
        <taxon>Hexamita</taxon>
    </lineage>
</organism>
<dbReference type="AlphaFoldDB" id="A0AA86UMY4"/>
<gene>
    <name evidence="3" type="ORF">HINF_LOCUS32733</name>
    <name evidence="4" type="ORF">HINF_LOCUS60908</name>
</gene>
<dbReference type="InterPro" id="IPR032675">
    <property type="entry name" value="LRR_dom_sf"/>
</dbReference>
<evidence type="ECO:0000313" key="5">
    <source>
        <dbReference type="Proteomes" id="UP001642409"/>
    </source>
</evidence>
<sequence length="249" mass="28009">MLPPVLYAKIKGTTADFSDQSVQSLVGLDINRPDLLVVNISRNPLSSLEGISNLRNLTTLTLTRTGVTSLARISNLLNLQSLTASNSQITDISGLRNLFNLQILYLDGNKIQDISQLSVFTYLNKIQRLWLQNNPVCSNSDYQQTLFKCVPQTIKNLSEQVLSANEQKQFRIPETVLIIQPVQPLQPFLPPVVEEVKEVKESSLLNEIKQLRIENQAVYAKQESIEKRLDKIEEMLKIILGTLVGPENI</sequence>
<comment type="caution">
    <text evidence="3">The sequence shown here is derived from an EMBL/GenBank/DDBJ whole genome shotgun (WGS) entry which is preliminary data.</text>
</comment>
<protein>
    <submittedName>
        <fullName evidence="3">Leucine rich repeats-containing protein</fullName>
    </submittedName>
    <submittedName>
        <fullName evidence="4">Leucine_rich repeats-containing protein</fullName>
    </submittedName>
</protein>
<dbReference type="PROSITE" id="PS51450">
    <property type="entry name" value="LRR"/>
    <property type="match status" value="2"/>
</dbReference>
<evidence type="ECO:0000313" key="4">
    <source>
        <dbReference type="EMBL" id="CAL6082116.1"/>
    </source>
</evidence>
<evidence type="ECO:0000313" key="3">
    <source>
        <dbReference type="EMBL" id="CAI9945088.1"/>
    </source>
</evidence>
<keyword evidence="2" id="KW-0677">Repeat</keyword>
<dbReference type="Proteomes" id="UP001642409">
    <property type="component" value="Unassembled WGS sequence"/>
</dbReference>
<dbReference type="PANTHER" id="PTHR18849">
    <property type="entry name" value="LEUCINE RICH REPEAT PROTEIN"/>
    <property type="match status" value="1"/>
</dbReference>
<accession>A0AA86UMY4</accession>
<dbReference type="InterPro" id="IPR001611">
    <property type="entry name" value="Leu-rich_rpt"/>
</dbReference>
<evidence type="ECO:0000256" key="1">
    <source>
        <dbReference type="ARBA" id="ARBA00022614"/>
    </source>
</evidence>
<evidence type="ECO:0000256" key="2">
    <source>
        <dbReference type="ARBA" id="ARBA00022737"/>
    </source>
</evidence>
<dbReference type="EMBL" id="CAXDID020000360">
    <property type="protein sequence ID" value="CAL6082116.1"/>
    <property type="molecule type" value="Genomic_DNA"/>
</dbReference>
<dbReference type="EMBL" id="CATOUU010000737">
    <property type="protein sequence ID" value="CAI9945088.1"/>
    <property type="molecule type" value="Genomic_DNA"/>
</dbReference>
<dbReference type="Pfam" id="PF12799">
    <property type="entry name" value="LRR_4"/>
    <property type="match status" value="1"/>
</dbReference>
<proteinExistence type="predicted"/>
<keyword evidence="1" id="KW-0433">Leucine-rich repeat</keyword>
<dbReference type="InterPro" id="IPR025875">
    <property type="entry name" value="Leu-rich_rpt_4"/>
</dbReference>